<dbReference type="GO" id="GO:0030026">
    <property type="term" value="P:intracellular manganese ion homeostasis"/>
    <property type="evidence" value="ECO:0007669"/>
    <property type="project" value="InterPro"/>
</dbReference>
<evidence type="ECO:0000256" key="3">
    <source>
        <dbReference type="ARBA" id="ARBA00022448"/>
    </source>
</evidence>
<evidence type="ECO:0000256" key="8">
    <source>
        <dbReference type="ARBA" id="ARBA00023004"/>
    </source>
</evidence>
<keyword evidence="3" id="KW-0813">Transport</keyword>
<dbReference type="InterPro" id="IPR008217">
    <property type="entry name" value="Ccc1_fam"/>
</dbReference>
<dbReference type="Proteomes" id="UP000006591">
    <property type="component" value="Chromosome 6"/>
</dbReference>
<dbReference type="Gramene" id="ONIVA06G26150.1">
    <property type="protein sequence ID" value="ONIVA06G26150.1"/>
    <property type="gene ID" value="ONIVA06G26150"/>
</dbReference>
<name>A0A0E0HTY2_ORYNI</name>
<dbReference type="AlphaFoldDB" id="A0A0E0HTY2"/>
<keyword evidence="8" id="KW-0408">Iron</keyword>
<evidence type="ECO:0000256" key="5">
    <source>
        <dbReference type="ARBA" id="ARBA00022554"/>
    </source>
</evidence>
<evidence type="ECO:0000313" key="14">
    <source>
        <dbReference type="Proteomes" id="UP000006591"/>
    </source>
</evidence>
<dbReference type="eggNOG" id="KOG4473">
    <property type="taxonomic scope" value="Eukaryota"/>
</dbReference>
<dbReference type="GO" id="GO:0005381">
    <property type="term" value="F:iron ion transmembrane transporter activity"/>
    <property type="evidence" value="ECO:0007669"/>
    <property type="project" value="UniProtKB-UniRule"/>
</dbReference>
<evidence type="ECO:0000256" key="7">
    <source>
        <dbReference type="ARBA" id="ARBA00022989"/>
    </source>
</evidence>
<keyword evidence="14" id="KW-1185">Reference proteome</keyword>
<evidence type="ECO:0000313" key="13">
    <source>
        <dbReference type="EnsemblPlants" id="ONIVA06G26150.1"/>
    </source>
</evidence>
<evidence type="ECO:0000256" key="12">
    <source>
        <dbReference type="RuleBase" id="RU369115"/>
    </source>
</evidence>
<evidence type="ECO:0000256" key="11">
    <source>
        <dbReference type="ARBA" id="ARBA00044464"/>
    </source>
</evidence>
<reference evidence="13" key="2">
    <citation type="submission" date="2018-04" db="EMBL/GenBank/DDBJ databases">
        <title>OnivRS2 (Oryza nivara Reference Sequence Version 2).</title>
        <authorList>
            <person name="Zhang J."/>
            <person name="Kudrna D."/>
            <person name="Lee S."/>
            <person name="Talag J."/>
            <person name="Rajasekar S."/>
            <person name="Welchert J."/>
            <person name="Hsing Y.-I."/>
            <person name="Wing R.A."/>
        </authorList>
    </citation>
    <scope>NUCLEOTIDE SEQUENCE [LARGE SCALE GENOMIC DNA]</scope>
    <source>
        <strain evidence="13">SL10</strain>
    </source>
</reference>
<dbReference type="EnsemblPlants" id="ONIVA06G26150.1">
    <property type="protein sequence ID" value="ONIVA06G26150.1"/>
    <property type="gene ID" value="ONIVA06G26150"/>
</dbReference>
<keyword evidence="4" id="KW-0410">Iron transport</keyword>
<evidence type="ECO:0000256" key="9">
    <source>
        <dbReference type="ARBA" id="ARBA00023065"/>
    </source>
</evidence>
<dbReference type="GO" id="GO:0005774">
    <property type="term" value="C:vacuolar membrane"/>
    <property type="evidence" value="ECO:0007669"/>
    <property type="project" value="UniProtKB-SubCell"/>
</dbReference>
<dbReference type="STRING" id="4536.A0A0E0HTY2"/>
<dbReference type="PANTHER" id="PTHR31851">
    <property type="entry name" value="FE(2+)/MN(2+) TRANSPORTER PCL1"/>
    <property type="match status" value="1"/>
</dbReference>
<evidence type="ECO:0000256" key="6">
    <source>
        <dbReference type="ARBA" id="ARBA00022692"/>
    </source>
</evidence>
<comment type="subcellular location">
    <subcellularLocation>
        <location evidence="1 12">Vacuole membrane</location>
        <topology evidence="1 12">Multi-pass membrane protein</topology>
    </subcellularLocation>
</comment>
<protein>
    <recommendedName>
        <fullName evidence="12">Vacuolar iron transporter</fullName>
    </recommendedName>
</protein>
<dbReference type="HOGENOM" id="CLU_995292_0_0_1"/>
<evidence type="ECO:0000256" key="2">
    <source>
        <dbReference type="ARBA" id="ARBA00007049"/>
    </source>
</evidence>
<keyword evidence="6" id="KW-0812">Transmembrane</keyword>
<dbReference type="GO" id="GO:0005384">
    <property type="term" value="F:manganese ion transmembrane transporter activity"/>
    <property type="evidence" value="ECO:0007669"/>
    <property type="project" value="InterPro"/>
</dbReference>
<dbReference type="Pfam" id="PF01988">
    <property type="entry name" value="VIT1"/>
    <property type="match status" value="1"/>
</dbReference>
<comment type="similarity">
    <text evidence="2 12">Belongs to the CCC1 family.</text>
</comment>
<comment type="catalytic activity">
    <reaction evidence="11">
        <text>Fe(2+)(in) = Fe(2+)(out)</text>
        <dbReference type="Rhea" id="RHEA:28486"/>
        <dbReference type="ChEBI" id="CHEBI:29033"/>
    </reaction>
    <physiologicalReaction direction="left-to-right" evidence="11">
        <dbReference type="Rhea" id="RHEA:28487"/>
    </physiologicalReaction>
</comment>
<dbReference type="GO" id="GO:0140315">
    <property type="term" value="F:iron ion sequestering activity"/>
    <property type="evidence" value="ECO:0007669"/>
    <property type="project" value="UniProtKB-UniRule"/>
</dbReference>
<evidence type="ECO:0000256" key="4">
    <source>
        <dbReference type="ARBA" id="ARBA00022496"/>
    </source>
</evidence>
<proteinExistence type="inferred from homology"/>
<evidence type="ECO:0000256" key="1">
    <source>
        <dbReference type="ARBA" id="ARBA00004128"/>
    </source>
</evidence>
<evidence type="ECO:0000256" key="10">
    <source>
        <dbReference type="ARBA" id="ARBA00023136"/>
    </source>
</evidence>
<sequence length="280" mass="30546">MRGYIEPGAFYGRPYKKRLALLVTRERNTWDGKAINTTRLINSASGILRNGRAKNTYMKKNTVLKRPRRKRKPPTTAAVHDGGGMHFQWLRAAVLGASDDLVSTASLMLGIGAACPADERAVLLSGLAGLVAVAWPSASRFFRLPSAAKQRAHRAPGTVTGDGHRLVLLSPATASGTTSPLPLLLAHNSHMFTGERGILTPSKTKPMRQCHTNKNKAAKINQSLTIAETSKCIMSVTSPADLKIHYYQEVHKCNEHKLTIPTMTNSPSLFQSKTEQTPFP</sequence>
<accession>A0A0E0HTY2</accession>
<organism evidence="13">
    <name type="scientific">Oryza nivara</name>
    <name type="common">Indian wild rice</name>
    <name type="synonym">Oryza sativa f. spontanea</name>
    <dbReference type="NCBI Taxonomy" id="4536"/>
    <lineage>
        <taxon>Eukaryota</taxon>
        <taxon>Viridiplantae</taxon>
        <taxon>Streptophyta</taxon>
        <taxon>Embryophyta</taxon>
        <taxon>Tracheophyta</taxon>
        <taxon>Spermatophyta</taxon>
        <taxon>Magnoliopsida</taxon>
        <taxon>Liliopsida</taxon>
        <taxon>Poales</taxon>
        <taxon>Poaceae</taxon>
        <taxon>BOP clade</taxon>
        <taxon>Oryzoideae</taxon>
        <taxon>Oryzeae</taxon>
        <taxon>Oryzinae</taxon>
        <taxon>Oryza</taxon>
    </lineage>
</organism>
<keyword evidence="7" id="KW-1133">Transmembrane helix</keyword>
<keyword evidence="5 12" id="KW-0926">Vacuole</keyword>
<comment type="function">
    <text evidence="12">Vacuolar Fe(2+) uptake transporter.</text>
</comment>
<keyword evidence="9 12" id="KW-0406">Ion transport</keyword>
<reference evidence="13" key="1">
    <citation type="submission" date="2015-04" db="UniProtKB">
        <authorList>
            <consortium name="EnsemblPlants"/>
        </authorList>
    </citation>
    <scope>IDENTIFICATION</scope>
    <source>
        <strain evidence="13">SL10</strain>
    </source>
</reference>
<keyword evidence="10" id="KW-0472">Membrane</keyword>